<evidence type="ECO:0000256" key="2">
    <source>
        <dbReference type="ARBA" id="ARBA00022581"/>
    </source>
</evidence>
<evidence type="ECO:0000259" key="6">
    <source>
        <dbReference type="Pfam" id="PF21882"/>
    </source>
</evidence>
<feature type="region of interest" description="Disordered" evidence="3">
    <location>
        <begin position="158"/>
        <end position="188"/>
    </location>
</feature>
<dbReference type="InterPro" id="IPR005068">
    <property type="entry name" value="Phage_lambda_Stf-r2"/>
</dbReference>
<keyword evidence="2" id="KW-0945">Host-virus interaction</keyword>
<sequence length="700" mass="75216">MSKKFKTIITTAGAEKLAAATVPGGKKVNITAMAVGDGGGTLPEPNASQTKLINEVWRHALNKISQDNKKKNYIVAELVIPPEVGGFWVRELGLYDDAGALIAVANMAESYKPELAEGSGRAQTCRMVIIVSSIESVELTIDSTTVMATQEYVDDKLAEHEQSRRHPDATLKEKGFTQLSNATDSSSETLAATPKAVKAAYDLANGKFTAVDATTSRKGIVQLSSATDSSSETLAATPKAVKAAYDLASGKFTAVDATTSRKGLVQLSNVTDSDSEVLAATPKALKAAKKEITDSLGTAAYCDVTTSATDRASGRILRYGNFGVGAAMTIATTTDLNTITIPGQYKQTNTNVNWSGLHYPVSSAGGLVVIEDAGYSDGCTQLYFPWRGNIIYYRNYSGTGSGYAWGEWAAFYSTLNKPTAADVSAVPDYGGLGATNLNTLTGTKFGRYYQSMSANATNGNNYPISEAGALSVYQTGANGAEACVQEYRTFSSRRLFVRDYNPAGSTWTEWVEFYSPAYPGEIYGTSANNFRIAYGNYGTFWRNDGSTLYLMLTNSGDPLGNYNSLRPLTVNLETGYPTMGRLSLTDWTYFDARYQRVNTASKAINGWFKDTNTGLVYQWGTTSSISDDTPTSISFPVAFPSSCVAFLPTLKRSTKTEDNYAMLSVWGQAMTNSTATVIFQSNSGNSDARSGVITWWAVGY</sequence>
<dbReference type="GO" id="GO:0019062">
    <property type="term" value="P:virion attachment to host cell"/>
    <property type="evidence" value="ECO:0007669"/>
    <property type="project" value="InterPro"/>
</dbReference>
<dbReference type="Gene3D" id="2.60.40.3940">
    <property type="match status" value="1"/>
</dbReference>
<accession>A0A2S4RT81</accession>
<evidence type="ECO:0000313" key="7">
    <source>
        <dbReference type="EMBL" id="POU63056.1"/>
    </source>
</evidence>
<dbReference type="InterPro" id="IPR054075">
    <property type="entry name" value="Gp53-like_C"/>
</dbReference>
<dbReference type="InterPro" id="IPR022225">
    <property type="entry name" value="Phage_tail_fibre_N"/>
</dbReference>
<protein>
    <submittedName>
        <fullName evidence="7">Phage tail protein</fullName>
    </submittedName>
</protein>
<feature type="compositionally biased region" description="Polar residues" evidence="3">
    <location>
        <begin position="177"/>
        <end position="188"/>
    </location>
</feature>
<dbReference type="AlphaFoldDB" id="A0A2S4RT81"/>
<dbReference type="Pfam" id="PF03406">
    <property type="entry name" value="Phage_fiber_2"/>
    <property type="match status" value="3"/>
</dbReference>
<proteinExistence type="predicted"/>
<dbReference type="Pfam" id="PF12571">
    <property type="entry name" value="Phage_tail_fib"/>
    <property type="match status" value="1"/>
</dbReference>
<evidence type="ECO:0000259" key="4">
    <source>
        <dbReference type="Pfam" id="PF12571"/>
    </source>
</evidence>
<evidence type="ECO:0000313" key="8">
    <source>
        <dbReference type="Proteomes" id="UP000237003"/>
    </source>
</evidence>
<dbReference type="Pfam" id="PF21446">
    <property type="entry name" value="Gp34_trimer"/>
    <property type="match status" value="1"/>
</dbReference>
<reference evidence="7 8" key="1">
    <citation type="submission" date="2018-01" db="EMBL/GenBank/DDBJ databases">
        <title>Complete genome sequences of 14 Citrobacter spp. isolated from plant in Canada.</title>
        <authorList>
            <person name="Bhandare S.G."/>
            <person name="Colavecchio A."/>
            <person name="Jeukens J."/>
            <person name="Emond-Rheault J.-G."/>
            <person name="Freschi L."/>
            <person name="Hamel J."/>
            <person name="Kukavica-Ibrulj I."/>
            <person name="Levesque R."/>
            <person name="Goodridge L."/>
        </authorList>
    </citation>
    <scope>NUCLEOTIDE SEQUENCE [LARGE SCALE GENOMIC DNA]</scope>
    <source>
        <strain evidence="7 8">S1285</strain>
    </source>
</reference>
<dbReference type="OrthoDB" id="9810174at2"/>
<dbReference type="Pfam" id="PF21882">
    <property type="entry name" value="Gp53-like_C"/>
    <property type="match status" value="1"/>
</dbReference>
<feature type="domain" description="Phage tail fibre protein N-terminal" evidence="4">
    <location>
        <begin position="1"/>
        <end position="150"/>
    </location>
</feature>
<evidence type="ECO:0000256" key="1">
    <source>
        <dbReference type="ARBA" id="ARBA00004328"/>
    </source>
</evidence>
<gene>
    <name evidence="7" type="ORF">C3430_20360</name>
</gene>
<evidence type="ECO:0000256" key="3">
    <source>
        <dbReference type="SAM" id="MobiDB-lite"/>
    </source>
</evidence>
<comment type="subcellular location">
    <subcellularLocation>
        <location evidence="1">Virion</location>
    </subcellularLocation>
</comment>
<dbReference type="PANTHER" id="PTHR35191">
    <property type="entry name" value="PROPHAGE SIDE TAIL FIBER PROTEIN HOMOLOG STFQ-RELATED"/>
    <property type="match status" value="1"/>
</dbReference>
<dbReference type="RefSeq" id="WP_103777510.1">
    <property type="nucleotide sequence ID" value="NZ_PQLX01000008.1"/>
</dbReference>
<name>A0A2S4RT81_CITAM</name>
<dbReference type="CDD" id="cd19958">
    <property type="entry name" value="pyocin_knob"/>
    <property type="match status" value="2"/>
</dbReference>
<dbReference type="Proteomes" id="UP000237003">
    <property type="component" value="Unassembled WGS sequence"/>
</dbReference>
<dbReference type="GO" id="GO:0046718">
    <property type="term" value="P:symbiont entry into host cell"/>
    <property type="evidence" value="ECO:0007669"/>
    <property type="project" value="InterPro"/>
</dbReference>
<comment type="caution">
    <text evidence="7">The sequence shown here is derived from an EMBL/GenBank/DDBJ whole genome shotgun (WGS) entry which is preliminary data.</text>
</comment>
<dbReference type="InterPro" id="IPR048390">
    <property type="entry name" value="Gp34_trimer"/>
</dbReference>
<evidence type="ECO:0000259" key="5">
    <source>
        <dbReference type="Pfam" id="PF21446"/>
    </source>
</evidence>
<dbReference type="InterPro" id="IPR051934">
    <property type="entry name" value="Phage_Tail_Fiber_Structural"/>
</dbReference>
<organism evidence="7 8">
    <name type="scientific">Citrobacter amalonaticus</name>
    <dbReference type="NCBI Taxonomy" id="35703"/>
    <lineage>
        <taxon>Bacteria</taxon>
        <taxon>Pseudomonadati</taxon>
        <taxon>Pseudomonadota</taxon>
        <taxon>Gammaproteobacteria</taxon>
        <taxon>Enterobacterales</taxon>
        <taxon>Enterobacteriaceae</taxon>
        <taxon>Citrobacter</taxon>
    </lineage>
</organism>
<feature type="domain" description="Long-tail fiber proximal subunit trimerization" evidence="5">
    <location>
        <begin position="520"/>
        <end position="570"/>
    </location>
</feature>
<feature type="compositionally biased region" description="Basic and acidic residues" evidence="3">
    <location>
        <begin position="158"/>
        <end position="175"/>
    </location>
</feature>
<feature type="domain" description="Putative tail fiber protein gp53-like C-terminal" evidence="6">
    <location>
        <begin position="612"/>
        <end position="700"/>
    </location>
</feature>
<dbReference type="PANTHER" id="PTHR35191:SF1">
    <property type="entry name" value="PROPHAGE SIDE TAIL FIBER PROTEIN HOMOLOG STFQ-RELATED"/>
    <property type="match status" value="1"/>
</dbReference>
<dbReference type="EMBL" id="PQLX01000008">
    <property type="protein sequence ID" value="POU63056.1"/>
    <property type="molecule type" value="Genomic_DNA"/>
</dbReference>